<evidence type="ECO:0000313" key="1">
    <source>
        <dbReference type="EMBL" id="TLF80945.1"/>
    </source>
</evidence>
<dbReference type="EMBL" id="VBUT01000002">
    <property type="protein sequence ID" value="TLF80945.1"/>
    <property type="molecule type" value="Genomic_DNA"/>
</dbReference>
<name>A0A5R8NXB4_9NOCA</name>
<proteinExistence type="predicted"/>
<sequence>MPESFVWQQAEDEEFRLATALRRVSLFIELDLLAEDIERARELFGRLIHRYRHQFGVERLIDRFPALTLVTLIGHAALAYEQNKYWDTFWAELDLPHDAEFENLLRSKLRALLGNFGLREFPELRHQYVQVMAVHAGVPAHCLGDLVDVIEDHIAHGRDPSGAAVFEWLTEPGMEYRLGPLDVPVRNFLRYVGEVAVDIIDRIIDFAAYMLDHPEVANDLDLDTSTTGLPNLLLDELIDRLKVRPFGSATVEPAAVARQRRPVVSYSRIDDAIVLGIPYPAYSPETPWLVSFDGDAQKVYAERQWGYGDEDDQPATVVPVPRRVRQIVLDHPESGAHHRISLIDKDNPLLLFDSAGRQISAHSLLPRDEVIAVYPRAAELLDVRRRRPVPALEECTPAGWKEWRAQVCDLREVDEVRLKPERGKLGPVRQTRPTGAAELELPEPVDGVMTRSGLPVYGERPAVALPCSAAEPTVWRVRVRRSETGDWLADDEWESSDEPTELDPFEGLENGLLGLFDVVVSGPLGADLRHTLFLAEGLTVDHGVEFRLPEGDGLTPSRTELAGLTPLMLDRDVLEFDRTTREAEVRVRSGAREERLVVRPPHIAMRVDEVGAPARWQTAATVLAPEDLTEHAVVAVRVPGDVEVDIVLADKAGELVQIEQPQVSRGNVFHVPTRAFVDTARRFQHTALLARIDTADKTTHRVIVAVIRPPLLCTGAAIDRGRLACSGVRGTDDLAAHIWADTAPWRPPELVPIAPDGYGDLPVDLVDAGPLTVQVFIDDPWSVTPTPARPDSTAVHIDQPGWVTDPDPAREQLSRFLAGRGDPPAGSSALTDVWTVLAGPVDDDHAGRTLRAGLVRALLADPRSSLEALERSTIAQESFPALLIRTGLVEQDFGSPIRLGTAHSNPWLGCLMDIADLPWVKMRSPDAIGELVDILRNLGGQTLLNLLTGDRSGLRTGVFEAQSVVLHPLEPERIDEMKQELEIVPEALLDDSTRQAAMFEAFAQRMVWQSDPHCMTLASGTAGLFTPLWRASPRVHDIVKARNEVLDGADCTTHRWLLMSLQSLLLATLSRLTARGLLPSSVVSDSTREAWARLAELCPAMVGADVLIADALASYELNNNLIGVQP</sequence>
<comment type="caution">
    <text evidence="1">The sequence shown here is derived from an EMBL/GenBank/DDBJ whole genome shotgun (WGS) entry which is preliminary data.</text>
</comment>
<dbReference type="Proteomes" id="UP000306378">
    <property type="component" value="Unassembled WGS sequence"/>
</dbReference>
<reference evidence="1 2" key="1">
    <citation type="submission" date="2019-05" db="EMBL/GenBank/DDBJ databases">
        <title>Genomes sequences of two Nocardia cyriacigeorgica environmental isolates, type strains Nocardia asteroides ATCC 19247 and Nocardia cyriacigeorgica DSM 44484.</title>
        <authorList>
            <person name="Vautrin F."/>
            <person name="Bergeron E."/>
            <person name="Dubost A."/>
            <person name="Abrouk D."/>
            <person name="Rodriguez Nava V."/>
            <person name="Pujic P."/>
        </authorList>
    </citation>
    <scope>NUCLEOTIDE SEQUENCE [LARGE SCALE GENOMIC DNA]</scope>
    <source>
        <strain evidence="1 2">EML 446</strain>
    </source>
</reference>
<dbReference type="RefSeq" id="WP_138446584.1">
    <property type="nucleotide sequence ID" value="NZ_VBUT01000002.1"/>
</dbReference>
<evidence type="ECO:0000313" key="2">
    <source>
        <dbReference type="Proteomes" id="UP000306378"/>
    </source>
</evidence>
<gene>
    <name evidence="1" type="ORF">FEK34_04530</name>
</gene>
<organism evidence="1 2">
    <name type="scientific">Nocardia cyriacigeorgica</name>
    <dbReference type="NCBI Taxonomy" id="135487"/>
    <lineage>
        <taxon>Bacteria</taxon>
        <taxon>Bacillati</taxon>
        <taxon>Actinomycetota</taxon>
        <taxon>Actinomycetes</taxon>
        <taxon>Mycobacteriales</taxon>
        <taxon>Nocardiaceae</taxon>
        <taxon>Nocardia</taxon>
    </lineage>
</organism>
<protein>
    <submittedName>
        <fullName evidence="1">Uncharacterized protein</fullName>
    </submittedName>
</protein>
<accession>A0A5R8NXB4</accession>
<dbReference type="AlphaFoldDB" id="A0A5R8NXB4"/>